<organism evidence="6">
    <name type="scientific">Salmonella enterica</name>
    <name type="common">Salmonella choleraesuis</name>
    <dbReference type="NCBI Taxonomy" id="28901"/>
    <lineage>
        <taxon>Bacteria</taxon>
        <taxon>Pseudomonadati</taxon>
        <taxon>Pseudomonadota</taxon>
        <taxon>Gammaproteobacteria</taxon>
        <taxon>Enterobacterales</taxon>
        <taxon>Enterobacteriaceae</taxon>
        <taxon>Salmonella</taxon>
    </lineage>
</organism>
<dbReference type="PANTHER" id="PTHR33678:SF1">
    <property type="entry name" value="BLL1576 PROTEIN"/>
    <property type="match status" value="1"/>
</dbReference>
<evidence type="ECO:0000259" key="4">
    <source>
        <dbReference type="Pfam" id="PF13007"/>
    </source>
</evidence>
<dbReference type="Pfam" id="PF03050">
    <property type="entry name" value="DDE_Tnp_IS66"/>
    <property type="match status" value="1"/>
</dbReference>
<evidence type="ECO:0000259" key="5">
    <source>
        <dbReference type="Pfam" id="PF13817"/>
    </source>
</evidence>
<feature type="domain" description="Transposase IS66 central" evidence="2">
    <location>
        <begin position="190"/>
        <end position="473"/>
    </location>
</feature>
<dbReference type="NCBIfam" id="NF033517">
    <property type="entry name" value="transpos_IS66"/>
    <property type="match status" value="1"/>
</dbReference>
<sequence>MKILPDVLPESSDELQQILRERESFWQEKENLLLEQVNHWQTLYQNVMEQLLLARHKRFAASSESYPGQGTLFNEAELEHDQPAETPDEDESAQPSTAAPERKNRRPRIPAHLPREEVIHDLSDEEKTCACCGNEMHCMGEECSEQLEFIPAVLKVVRHVRPKYSCRHCEQQETEVNIRIAPPPATLLPRSIATPSLLAWIITSKFQFSLPLYRQQQWFSQLDIELSRQTMSNWMLKCAERLVPLYDLLHQELLTREVIWSDDTTLKVVEVQRSKCHMWVYGCGGDSPVPGQPPGIVLYDYQDSREEICPVEFLRGYEGYLQADGYAGYTKTTAEVVGCMAHARRKFMEAKVAQPEGKIGRADLALNYIQKLYRIERELAGQPADVIAAKRQEQAVPLLKEFRVWLDKTKLHATGKNLLGAAVTYSLNQWSKLVRYVEHGHLSIDNNRAERAIKPFVIGRKNWMLSNTRSGARSSAILYSLVETAKANGLVPFDYLMQVFSILPTLSANSDLSHLLPWNMTLPQAEHA</sequence>
<dbReference type="PANTHER" id="PTHR33678">
    <property type="entry name" value="BLL1576 PROTEIN"/>
    <property type="match status" value="1"/>
</dbReference>
<name>A0A403T8P6_SALER</name>
<dbReference type="InterPro" id="IPR052344">
    <property type="entry name" value="Transposase-related"/>
</dbReference>
<dbReference type="Pfam" id="PF13817">
    <property type="entry name" value="DDE_Tnp_IS66_C"/>
    <property type="match status" value="1"/>
</dbReference>
<dbReference type="InterPro" id="IPR039552">
    <property type="entry name" value="IS66_C"/>
</dbReference>
<protein>
    <submittedName>
        <fullName evidence="6">IS66 family transposase</fullName>
    </submittedName>
</protein>
<reference evidence="6" key="1">
    <citation type="submission" date="2018-10" db="EMBL/GenBank/DDBJ databases">
        <authorList>
            <consortium name="PulseNet: The National Subtyping Network for Foodborne Disease Surveillance"/>
            <person name="Tarr C.L."/>
            <person name="Trees E."/>
            <person name="Katz L.S."/>
            <person name="Carleton-Romer H.A."/>
            <person name="Stroika S."/>
            <person name="Kucerova Z."/>
            <person name="Roache K.F."/>
            <person name="Sabol A.L."/>
            <person name="Besser J."/>
            <person name="Gerner-Smidt P."/>
        </authorList>
    </citation>
    <scope>NUCLEOTIDE SEQUENCE [LARGE SCALE GENOMIC DNA]</scope>
    <source>
        <strain evidence="6">PNUSAS052121</strain>
    </source>
</reference>
<dbReference type="InterPro" id="IPR024463">
    <property type="entry name" value="Transposase_TnpC_homeodom"/>
</dbReference>
<dbReference type="Proteomes" id="UP000839526">
    <property type="component" value="Unassembled WGS sequence"/>
</dbReference>
<feature type="domain" description="Transposase IS66 C-terminal" evidence="5">
    <location>
        <begin position="480"/>
        <end position="518"/>
    </location>
</feature>
<evidence type="ECO:0000256" key="1">
    <source>
        <dbReference type="SAM" id="MobiDB-lite"/>
    </source>
</evidence>
<feature type="domain" description="Transposase IS66 zinc-finger binding" evidence="3">
    <location>
        <begin position="126"/>
        <end position="170"/>
    </location>
</feature>
<dbReference type="EMBL" id="RWAH01000087">
    <property type="protein sequence ID" value="MMS80174.1"/>
    <property type="molecule type" value="Genomic_DNA"/>
</dbReference>
<evidence type="ECO:0000259" key="2">
    <source>
        <dbReference type="Pfam" id="PF03050"/>
    </source>
</evidence>
<feature type="region of interest" description="Disordered" evidence="1">
    <location>
        <begin position="80"/>
        <end position="116"/>
    </location>
</feature>
<feature type="domain" description="Transposase TnpC homeodomain" evidence="4">
    <location>
        <begin position="48"/>
        <end position="118"/>
    </location>
</feature>
<evidence type="ECO:0000313" key="6">
    <source>
        <dbReference type="EMBL" id="MMS80174.1"/>
    </source>
</evidence>
<comment type="caution">
    <text evidence="6">The sequence shown here is derived from an EMBL/GenBank/DDBJ whole genome shotgun (WGS) entry which is preliminary data.</text>
</comment>
<proteinExistence type="predicted"/>
<gene>
    <name evidence="6" type="ORF">D9O31_27890</name>
</gene>
<dbReference type="AlphaFoldDB" id="A0A403T8P6"/>
<dbReference type="InterPro" id="IPR024474">
    <property type="entry name" value="Znf_dom_IS66"/>
</dbReference>
<dbReference type="Pfam" id="PF13005">
    <property type="entry name" value="zf-IS66"/>
    <property type="match status" value="1"/>
</dbReference>
<dbReference type="Pfam" id="PF13007">
    <property type="entry name" value="LZ_Tnp_IS66"/>
    <property type="match status" value="1"/>
</dbReference>
<dbReference type="InterPro" id="IPR004291">
    <property type="entry name" value="Transposase_IS66_central"/>
</dbReference>
<accession>A0A403T8P6</accession>
<evidence type="ECO:0000259" key="3">
    <source>
        <dbReference type="Pfam" id="PF13005"/>
    </source>
</evidence>